<evidence type="ECO:0000259" key="1">
    <source>
        <dbReference type="Pfam" id="PF07883"/>
    </source>
</evidence>
<dbReference type="InterPro" id="IPR014710">
    <property type="entry name" value="RmlC-like_jellyroll"/>
</dbReference>
<keyword evidence="3" id="KW-1185">Reference proteome</keyword>
<gene>
    <name evidence="2" type="ordered locus">Halru_2880</name>
</gene>
<dbReference type="Pfam" id="PF07883">
    <property type="entry name" value="Cupin_2"/>
    <property type="match status" value="1"/>
</dbReference>
<protein>
    <submittedName>
        <fullName evidence="2">Cupin domain-containing protein</fullName>
    </submittedName>
</protein>
<evidence type="ECO:0000313" key="3">
    <source>
        <dbReference type="Proteomes" id="UP000010846"/>
    </source>
</evidence>
<organism evidence="2 3">
    <name type="scientific">Halovivax ruber (strain DSM 18193 / JCM 13892 / XH-70)</name>
    <dbReference type="NCBI Taxonomy" id="797302"/>
    <lineage>
        <taxon>Archaea</taxon>
        <taxon>Methanobacteriati</taxon>
        <taxon>Methanobacteriota</taxon>
        <taxon>Stenosarchaea group</taxon>
        <taxon>Halobacteria</taxon>
        <taxon>Halobacteriales</taxon>
        <taxon>Natrialbaceae</taxon>
        <taxon>Halovivax</taxon>
    </lineage>
</organism>
<name>L0ID23_HALRX</name>
<dbReference type="InterPro" id="IPR011051">
    <property type="entry name" value="RmlC_Cupin_sf"/>
</dbReference>
<dbReference type="SUPFAM" id="SSF51182">
    <property type="entry name" value="RmlC-like cupins"/>
    <property type="match status" value="1"/>
</dbReference>
<reference evidence="2" key="1">
    <citation type="submission" date="2011-09" db="EMBL/GenBank/DDBJ databases">
        <title>Complete sequence of Halovivax ruber XH-70.</title>
        <authorList>
            <consortium name="US DOE Joint Genome Institute"/>
            <person name="Lucas S."/>
            <person name="Han J."/>
            <person name="Lapidus A."/>
            <person name="Cheng J.-F."/>
            <person name="Goodwin L."/>
            <person name="Pitluck S."/>
            <person name="Peters L."/>
            <person name="Mikhailova N."/>
            <person name="Davenport K."/>
            <person name="Detter J.C."/>
            <person name="Han C."/>
            <person name="Tapia R."/>
            <person name="Land M."/>
            <person name="Hauser L."/>
            <person name="Kyrpides N."/>
            <person name="Ivanova N."/>
            <person name="Pagani I."/>
            <person name="Sproer C."/>
            <person name="Anderson I."/>
            <person name="Woyke T."/>
        </authorList>
    </citation>
    <scope>NUCLEOTIDE SEQUENCE</scope>
    <source>
        <strain evidence="2">XH-70</strain>
    </source>
</reference>
<dbReference type="AlphaFoldDB" id="L0ID23"/>
<dbReference type="InterPro" id="IPR013096">
    <property type="entry name" value="Cupin_2"/>
</dbReference>
<proteinExistence type="predicted"/>
<dbReference type="STRING" id="797302.Halru_2880"/>
<sequence>MTAQDGSADSRPVAPTERVTLDELDGQPHAHCFEAEPMTVRLSLDAGDSVPAHQHPDRRIVLHLVEGALSVTLGEDAHEVRAGDIVRFDGNQDVSPEALEDSTALLVLAKRDDAV</sequence>
<feature type="domain" description="Cupin type-2" evidence="1">
    <location>
        <begin position="43"/>
        <end position="102"/>
    </location>
</feature>
<dbReference type="Proteomes" id="UP000010846">
    <property type="component" value="Chromosome"/>
</dbReference>
<dbReference type="Gene3D" id="2.60.120.10">
    <property type="entry name" value="Jelly Rolls"/>
    <property type="match status" value="1"/>
</dbReference>
<dbReference type="OrthoDB" id="199885at2157"/>
<dbReference type="EMBL" id="CP003050">
    <property type="protein sequence ID" value="AGB17450.1"/>
    <property type="molecule type" value="Genomic_DNA"/>
</dbReference>
<dbReference type="RefSeq" id="WP_015302038.1">
    <property type="nucleotide sequence ID" value="NC_019964.1"/>
</dbReference>
<dbReference type="KEGG" id="hru:Halru_2880"/>
<accession>L0ID23</accession>
<dbReference type="GeneID" id="14377952"/>
<dbReference type="eggNOG" id="arCOG02999">
    <property type="taxonomic scope" value="Archaea"/>
</dbReference>
<dbReference type="HOGENOM" id="CLU_158587_0_0_2"/>
<evidence type="ECO:0000313" key="2">
    <source>
        <dbReference type="EMBL" id="AGB17450.1"/>
    </source>
</evidence>